<dbReference type="Proteomes" id="UP001144205">
    <property type="component" value="Unassembled WGS sequence"/>
</dbReference>
<dbReference type="PROSITE" id="PS50943">
    <property type="entry name" value="HTH_CROC1"/>
    <property type="match status" value="1"/>
</dbReference>
<reference evidence="3" key="1">
    <citation type="journal article" date="2023" name="Int. J. Syst. Evol. Microbiol.">
        <title>Sinisalibacter aestuarii sp. nov., isolated from estuarine sediment of the Arakawa River.</title>
        <authorList>
            <person name="Arafat S.T."/>
            <person name="Hirano S."/>
            <person name="Sato A."/>
            <person name="Takeuchi K."/>
            <person name="Yasuda T."/>
            <person name="Terahara T."/>
            <person name="Hamada M."/>
            <person name="Kobayashi T."/>
        </authorList>
    </citation>
    <scope>NUCLEOTIDE SEQUENCE</scope>
    <source>
        <strain evidence="3">B-399</strain>
    </source>
</reference>
<dbReference type="Pfam" id="PF07883">
    <property type="entry name" value="Cupin_2"/>
    <property type="match status" value="1"/>
</dbReference>
<accession>A0ABQ5LXY4</accession>
<organism evidence="3 4">
    <name type="scientific">Sinisalibacter aestuarii</name>
    <dbReference type="NCBI Taxonomy" id="2949426"/>
    <lineage>
        <taxon>Bacteria</taxon>
        <taxon>Pseudomonadati</taxon>
        <taxon>Pseudomonadota</taxon>
        <taxon>Alphaproteobacteria</taxon>
        <taxon>Rhodobacterales</taxon>
        <taxon>Roseobacteraceae</taxon>
        <taxon>Sinisalibacter</taxon>
    </lineage>
</organism>
<dbReference type="PANTHER" id="PTHR46797:SF25">
    <property type="entry name" value="TRANSCRIPTIONAL REGULATOR"/>
    <property type="match status" value="1"/>
</dbReference>
<dbReference type="PANTHER" id="PTHR46797">
    <property type="entry name" value="HTH-TYPE TRANSCRIPTIONAL REGULATOR"/>
    <property type="match status" value="1"/>
</dbReference>
<evidence type="ECO:0000313" key="3">
    <source>
        <dbReference type="EMBL" id="GKY89638.1"/>
    </source>
</evidence>
<dbReference type="InterPro" id="IPR001387">
    <property type="entry name" value="Cro/C1-type_HTH"/>
</dbReference>
<dbReference type="RefSeq" id="WP_281843662.1">
    <property type="nucleotide sequence ID" value="NZ_BROH01000013.1"/>
</dbReference>
<dbReference type="EMBL" id="BROH01000013">
    <property type="protein sequence ID" value="GKY89638.1"/>
    <property type="molecule type" value="Genomic_DNA"/>
</dbReference>
<protein>
    <submittedName>
        <fullName evidence="3">Transcriptional regulator</fullName>
    </submittedName>
</protein>
<dbReference type="SMART" id="SM00530">
    <property type="entry name" value="HTH_XRE"/>
    <property type="match status" value="1"/>
</dbReference>
<feature type="domain" description="HTH cro/C1-type" evidence="2">
    <location>
        <begin position="9"/>
        <end position="63"/>
    </location>
</feature>
<dbReference type="SUPFAM" id="SSF47413">
    <property type="entry name" value="lambda repressor-like DNA-binding domains"/>
    <property type="match status" value="1"/>
</dbReference>
<dbReference type="SUPFAM" id="SSF51182">
    <property type="entry name" value="RmlC-like cupins"/>
    <property type="match status" value="1"/>
</dbReference>
<evidence type="ECO:0000256" key="1">
    <source>
        <dbReference type="ARBA" id="ARBA00023125"/>
    </source>
</evidence>
<dbReference type="Pfam" id="PF01381">
    <property type="entry name" value="HTH_3"/>
    <property type="match status" value="1"/>
</dbReference>
<dbReference type="Gene3D" id="1.10.260.40">
    <property type="entry name" value="lambda repressor-like DNA-binding domains"/>
    <property type="match status" value="1"/>
</dbReference>
<sequence>MTSTLGKKLRESRKQASLTLKEVADKAGFSTGFISQVERGISVPSLSSLRAIAGVLGQPISVFLEQPSSADATRASDRVSYRVGDGALAYERISAKFEGSTLRSVVVHEPPGHRNEPVSHEGEELFFVLDGELTVEVEGVPTVLTRGDSTHFDSRKVHSTWNHTSQTASLLWCGTMDVFGEDAIEPVHKNEKRKGG</sequence>
<keyword evidence="4" id="KW-1185">Reference proteome</keyword>
<dbReference type="Gene3D" id="2.60.120.10">
    <property type="entry name" value="Jelly Rolls"/>
    <property type="match status" value="1"/>
</dbReference>
<dbReference type="CDD" id="cd02209">
    <property type="entry name" value="cupin_XRE_C"/>
    <property type="match status" value="1"/>
</dbReference>
<name>A0ABQ5LXY4_9RHOB</name>
<keyword evidence="1" id="KW-0238">DNA-binding</keyword>
<proteinExistence type="predicted"/>
<evidence type="ECO:0000313" key="4">
    <source>
        <dbReference type="Proteomes" id="UP001144205"/>
    </source>
</evidence>
<comment type="caution">
    <text evidence="3">The sequence shown here is derived from an EMBL/GenBank/DDBJ whole genome shotgun (WGS) entry which is preliminary data.</text>
</comment>
<dbReference type="InterPro" id="IPR010982">
    <property type="entry name" value="Lambda_DNA-bd_dom_sf"/>
</dbReference>
<dbReference type="InterPro" id="IPR014710">
    <property type="entry name" value="RmlC-like_jellyroll"/>
</dbReference>
<dbReference type="CDD" id="cd00093">
    <property type="entry name" value="HTH_XRE"/>
    <property type="match status" value="1"/>
</dbReference>
<evidence type="ECO:0000259" key="2">
    <source>
        <dbReference type="PROSITE" id="PS50943"/>
    </source>
</evidence>
<gene>
    <name evidence="3" type="ORF">STA1M1_35070</name>
</gene>
<dbReference type="InterPro" id="IPR013096">
    <property type="entry name" value="Cupin_2"/>
</dbReference>
<dbReference type="InterPro" id="IPR050807">
    <property type="entry name" value="TransReg_Diox_bact_type"/>
</dbReference>
<dbReference type="InterPro" id="IPR011051">
    <property type="entry name" value="RmlC_Cupin_sf"/>
</dbReference>